<organism evidence="2 3">
    <name type="scientific">Monodelphis domestica</name>
    <name type="common">Gray short-tailed opossum</name>
    <dbReference type="NCBI Taxonomy" id="13616"/>
    <lineage>
        <taxon>Eukaryota</taxon>
        <taxon>Metazoa</taxon>
        <taxon>Chordata</taxon>
        <taxon>Craniata</taxon>
        <taxon>Vertebrata</taxon>
        <taxon>Euteleostomi</taxon>
        <taxon>Mammalia</taxon>
        <taxon>Metatheria</taxon>
        <taxon>Didelphimorphia</taxon>
        <taxon>Didelphidae</taxon>
        <taxon>Monodelphis</taxon>
    </lineage>
</organism>
<dbReference type="PROSITE" id="PS50805">
    <property type="entry name" value="KRAB"/>
    <property type="match status" value="1"/>
</dbReference>
<name>F7BX10_MONDO</name>
<evidence type="ECO:0000313" key="3">
    <source>
        <dbReference type="Proteomes" id="UP000002280"/>
    </source>
</evidence>
<dbReference type="InParanoid" id="F7BX10"/>
<dbReference type="eggNOG" id="KOG1721">
    <property type="taxonomic scope" value="Eukaryota"/>
</dbReference>
<dbReference type="GO" id="GO:0006355">
    <property type="term" value="P:regulation of DNA-templated transcription"/>
    <property type="evidence" value="ECO:0007669"/>
    <property type="project" value="InterPro"/>
</dbReference>
<dbReference type="HOGENOM" id="CLU_002678_0_2_1"/>
<dbReference type="InterPro" id="IPR036051">
    <property type="entry name" value="KRAB_dom_sf"/>
</dbReference>
<evidence type="ECO:0000259" key="1">
    <source>
        <dbReference type="PROSITE" id="PS50805"/>
    </source>
</evidence>
<accession>F7BX10</accession>
<reference evidence="2" key="2">
    <citation type="submission" date="2025-08" db="UniProtKB">
        <authorList>
            <consortium name="Ensembl"/>
        </authorList>
    </citation>
    <scope>IDENTIFICATION</scope>
</reference>
<evidence type="ECO:0000313" key="2">
    <source>
        <dbReference type="Ensembl" id="ENSMODP00000001917.3"/>
    </source>
</evidence>
<dbReference type="CDD" id="cd07765">
    <property type="entry name" value="KRAB_A-box"/>
    <property type="match status" value="1"/>
</dbReference>
<dbReference type="Pfam" id="PF01352">
    <property type="entry name" value="KRAB"/>
    <property type="match status" value="1"/>
</dbReference>
<dbReference type="AlphaFoldDB" id="F7BX10"/>
<reference evidence="2 3" key="1">
    <citation type="journal article" date="2007" name="Nature">
        <title>Genome of the marsupial Monodelphis domestica reveals innovation in non-coding sequences.</title>
        <authorList>
            <person name="Mikkelsen T.S."/>
            <person name="Wakefield M.J."/>
            <person name="Aken B."/>
            <person name="Amemiya C.T."/>
            <person name="Chang J.L."/>
            <person name="Duke S."/>
            <person name="Garber M."/>
            <person name="Gentles A.J."/>
            <person name="Goodstadt L."/>
            <person name="Heger A."/>
            <person name="Jurka J."/>
            <person name="Kamal M."/>
            <person name="Mauceli E."/>
            <person name="Searle S.M."/>
            <person name="Sharpe T."/>
            <person name="Baker M.L."/>
            <person name="Batzer M.A."/>
            <person name="Benos P.V."/>
            <person name="Belov K."/>
            <person name="Clamp M."/>
            <person name="Cook A."/>
            <person name="Cuff J."/>
            <person name="Das R."/>
            <person name="Davidow L."/>
            <person name="Deakin J.E."/>
            <person name="Fazzari M.J."/>
            <person name="Glass J.L."/>
            <person name="Grabherr M."/>
            <person name="Greally J.M."/>
            <person name="Gu W."/>
            <person name="Hore T.A."/>
            <person name="Huttley G.A."/>
            <person name="Kleber M."/>
            <person name="Jirtle R.L."/>
            <person name="Koina E."/>
            <person name="Lee J.T."/>
            <person name="Mahony S."/>
            <person name="Marra M.A."/>
            <person name="Miller R.D."/>
            <person name="Nicholls R.D."/>
            <person name="Oda M."/>
            <person name="Papenfuss A.T."/>
            <person name="Parra Z.E."/>
            <person name="Pollock D.D."/>
            <person name="Ray D.A."/>
            <person name="Schein J.E."/>
            <person name="Speed T.P."/>
            <person name="Thompson K."/>
            <person name="VandeBerg J.L."/>
            <person name="Wade C.M."/>
            <person name="Walker J.A."/>
            <person name="Waters P.D."/>
            <person name="Webber C."/>
            <person name="Weidman J.R."/>
            <person name="Xie X."/>
            <person name="Zody M.C."/>
            <person name="Baldwin J."/>
            <person name="Abdouelleil A."/>
            <person name="Abdulkadir J."/>
            <person name="Abebe A."/>
            <person name="Abera B."/>
            <person name="Abreu J."/>
            <person name="Acer S.C."/>
            <person name="Aftuck L."/>
            <person name="Alexander A."/>
            <person name="An P."/>
            <person name="Anderson E."/>
            <person name="Anderson S."/>
            <person name="Arachi H."/>
            <person name="Azer M."/>
            <person name="Bachantsang P."/>
            <person name="Barry A."/>
            <person name="Bayul T."/>
            <person name="Berlin A."/>
            <person name="Bessette D."/>
            <person name="Bloom T."/>
            <person name="Bloom T."/>
            <person name="Boguslavskiy L."/>
            <person name="Bonnet C."/>
            <person name="Boukhgalter B."/>
            <person name="Bourzgui I."/>
            <person name="Brown A."/>
            <person name="Cahill P."/>
            <person name="Channer S."/>
            <person name="Cheshatsang Y."/>
            <person name="Chuda L."/>
            <person name="Citroen M."/>
            <person name="Collymore A."/>
            <person name="Cooke P."/>
            <person name="Costello M."/>
            <person name="D'Aco K."/>
            <person name="Daza R."/>
            <person name="De Haan G."/>
            <person name="DeGray S."/>
            <person name="DeMaso C."/>
            <person name="Dhargay N."/>
            <person name="Dooley K."/>
            <person name="Dooley E."/>
            <person name="Doricent M."/>
            <person name="Dorje P."/>
            <person name="Dorjee K."/>
            <person name="Dupes A."/>
            <person name="Elong R."/>
            <person name="Falk J."/>
            <person name="Farina A."/>
            <person name="Faro S."/>
            <person name="Ferguson D."/>
            <person name="Fisher S."/>
            <person name="Foley C.D."/>
            <person name="Franke A."/>
            <person name="Friedrich D."/>
            <person name="Gadbois L."/>
            <person name="Gearin G."/>
            <person name="Gearin C.R."/>
            <person name="Giannoukos G."/>
            <person name="Goode T."/>
            <person name="Graham J."/>
            <person name="Grandbois E."/>
            <person name="Grewal S."/>
            <person name="Gyaltsen K."/>
            <person name="Hafez N."/>
            <person name="Hagos B."/>
            <person name="Hall J."/>
            <person name="Henson C."/>
            <person name="Hollinger A."/>
            <person name="Honan T."/>
            <person name="Huard M.D."/>
            <person name="Hughes L."/>
            <person name="Hurhula B."/>
            <person name="Husby M.E."/>
            <person name="Kamat A."/>
            <person name="Kanga B."/>
            <person name="Kashin S."/>
            <person name="Khazanovich D."/>
            <person name="Kisner P."/>
            <person name="Lance K."/>
            <person name="Lara M."/>
            <person name="Lee W."/>
            <person name="Lennon N."/>
            <person name="Letendre F."/>
            <person name="LeVine R."/>
            <person name="Lipovsky A."/>
            <person name="Liu X."/>
            <person name="Liu J."/>
            <person name="Liu S."/>
            <person name="Lokyitsang T."/>
            <person name="Lokyitsang Y."/>
            <person name="Lubonja R."/>
            <person name="Lui A."/>
            <person name="MacDonald P."/>
            <person name="Magnisalis V."/>
            <person name="Maru K."/>
            <person name="Matthews C."/>
            <person name="McCusker W."/>
            <person name="McDonough S."/>
            <person name="Mehta T."/>
            <person name="Meldrim J."/>
            <person name="Meneus L."/>
            <person name="Mihai O."/>
            <person name="Mihalev A."/>
            <person name="Mihova T."/>
            <person name="Mittelman R."/>
            <person name="Mlenga V."/>
            <person name="Montmayeur A."/>
            <person name="Mulrain L."/>
            <person name="Navidi A."/>
            <person name="Naylor J."/>
            <person name="Negash T."/>
            <person name="Nguyen T."/>
            <person name="Nguyen N."/>
            <person name="Nicol R."/>
            <person name="Norbu C."/>
            <person name="Norbu N."/>
            <person name="Novod N."/>
            <person name="O'Neill B."/>
            <person name="Osman S."/>
            <person name="Markiewicz E."/>
            <person name="Oyono O.L."/>
            <person name="Patti C."/>
            <person name="Phunkhang P."/>
            <person name="Pierre F."/>
            <person name="Priest M."/>
            <person name="Raghuraman S."/>
            <person name="Rege F."/>
            <person name="Reyes R."/>
            <person name="Rise C."/>
            <person name="Rogov P."/>
            <person name="Ross K."/>
            <person name="Ryan E."/>
            <person name="Settipalli S."/>
            <person name="Shea T."/>
            <person name="Sherpa N."/>
            <person name="Shi L."/>
            <person name="Shih D."/>
            <person name="Sparrow T."/>
            <person name="Spaulding J."/>
            <person name="Stalker J."/>
            <person name="Stange-Thomann N."/>
            <person name="Stavropoulos S."/>
            <person name="Stone C."/>
            <person name="Strader C."/>
            <person name="Tesfaye S."/>
            <person name="Thomson T."/>
            <person name="Thoulutsang Y."/>
            <person name="Thoulutsang D."/>
            <person name="Topham K."/>
            <person name="Topping I."/>
            <person name="Tsamla T."/>
            <person name="Vassiliev H."/>
            <person name="Vo A."/>
            <person name="Wangchuk T."/>
            <person name="Wangdi T."/>
            <person name="Weiand M."/>
            <person name="Wilkinson J."/>
            <person name="Wilson A."/>
            <person name="Yadav S."/>
            <person name="Young G."/>
            <person name="Yu Q."/>
            <person name="Zembek L."/>
            <person name="Zhong D."/>
            <person name="Zimmer A."/>
            <person name="Zwirko Z."/>
            <person name="Jaffe D.B."/>
            <person name="Alvarez P."/>
            <person name="Brockman W."/>
            <person name="Butler J."/>
            <person name="Chin C."/>
            <person name="Gnerre S."/>
            <person name="MacCallum I."/>
            <person name="Graves J.A."/>
            <person name="Ponting C.P."/>
            <person name="Breen M."/>
            <person name="Samollow P.B."/>
            <person name="Lander E.S."/>
            <person name="Lindblad-Toh K."/>
        </authorList>
    </citation>
    <scope>NUCLEOTIDE SEQUENCE [LARGE SCALE GENOMIC DNA]</scope>
</reference>
<dbReference type="SUPFAM" id="SSF109640">
    <property type="entry name" value="KRAB domain (Kruppel-associated box)"/>
    <property type="match status" value="1"/>
</dbReference>
<dbReference type="SMART" id="SM00349">
    <property type="entry name" value="KRAB"/>
    <property type="match status" value="1"/>
</dbReference>
<dbReference type="Ensembl" id="ENSMODT00000001959.3">
    <property type="protein sequence ID" value="ENSMODP00000001917.3"/>
    <property type="gene ID" value="ENSMODG00000040115.1"/>
</dbReference>
<proteinExistence type="predicted"/>
<dbReference type="InterPro" id="IPR050169">
    <property type="entry name" value="Krueppel_C2H2_ZnF"/>
</dbReference>
<dbReference type="InterPro" id="IPR001909">
    <property type="entry name" value="KRAB"/>
</dbReference>
<dbReference type="PANTHER" id="PTHR23232:SF117">
    <property type="entry name" value="KRAB DOMAIN-CONTAINING PROTEIN"/>
    <property type="match status" value="1"/>
</dbReference>
<reference evidence="2" key="3">
    <citation type="submission" date="2025-09" db="UniProtKB">
        <authorList>
            <consortium name="Ensembl"/>
        </authorList>
    </citation>
    <scope>IDENTIFICATION</scope>
</reference>
<keyword evidence="3" id="KW-1185">Reference proteome</keyword>
<dbReference type="PANTHER" id="PTHR23232">
    <property type="entry name" value="KRAB DOMAIN C2H2 ZINC FINGER"/>
    <property type="match status" value="1"/>
</dbReference>
<sequence>IKTFKQLPSQGSITFRDVVVNFIKEEWCLLDHSQKEPYKEVMLENVQNLQSVGLTVPRENFVTYFQQGELPWLLEQKGQWKCTVWKGFHTEW</sequence>
<feature type="domain" description="KRAB" evidence="1">
    <location>
        <begin position="13"/>
        <end position="84"/>
    </location>
</feature>
<dbReference type="GeneTree" id="ENSGT00950000183169"/>
<dbReference type="Gene3D" id="6.10.140.140">
    <property type="match status" value="1"/>
</dbReference>
<dbReference type="Proteomes" id="UP000002280">
    <property type="component" value="Chromosome 1"/>
</dbReference>
<protein>
    <recommendedName>
        <fullName evidence="1">KRAB domain-containing protein</fullName>
    </recommendedName>
</protein>